<dbReference type="Proteomes" id="UP001327560">
    <property type="component" value="Chromosome 2"/>
</dbReference>
<feature type="repeat" description="PPR" evidence="3">
    <location>
        <begin position="384"/>
        <end position="418"/>
    </location>
</feature>
<reference evidence="4 5" key="1">
    <citation type="submission" date="2023-10" db="EMBL/GenBank/DDBJ databases">
        <title>Chromosome-scale genome assembly provides insights into flower coloration mechanisms of Canna indica.</title>
        <authorList>
            <person name="Li C."/>
        </authorList>
    </citation>
    <scope>NUCLEOTIDE SEQUENCE [LARGE SCALE GENOMIC DNA]</scope>
    <source>
        <tissue evidence="4">Flower</tissue>
    </source>
</reference>
<dbReference type="GO" id="GO:0010019">
    <property type="term" value="P:chloroplast-nucleus signaling pathway"/>
    <property type="evidence" value="ECO:0007669"/>
    <property type="project" value="TreeGrafter"/>
</dbReference>
<dbReference type="GO" id="GO:0009507">
    <property type="term" value="C:chloroplast"/>
    <property type="evidence" value="ECO:0007669"/>
    <property type="project" value="TreeGrafter"/>
</dbReference>
<evidence type="ECO:0000256" key="1">
    <source>
        <dbReference type="ARBA" id="ARBA00007626"/>
    </source>
</evidence>
<dbReference type="FunFam" id="1.25.40.10:FF:000897">
    <property type="entry name" value="Pentatricopeptide repeat-containing protein PNM1, mitochondrial"/>
    <property type="match status" value="1"/>
</dbReference>
<name>A0AAQ3JZV6_9LILI</name>
<organism evidence="4 5">
    <name type="scientific">Canna indica</name>
    <name type="common">Indian-shot</name>
    <dbReference type="NCBI Taxonomy" id="4628"/>
    <lineage>
        <taxon>Eukaryota</taxon>
        <taxon>Viridiplantae</taxon>
        <taxon>Streptophyta</taxon>
        <taxon>Embryophyta</taxon>
        <taxon>Tracheophyta</taxon>
        <taxon>Spermatophyta</taxon>
        <taxon>Magnoliopsida</taxon>
        <taxon>Liliopsida</taxon>
        <taxon>Zingiberales</taxon>
        <taxon>Cannaceae</taxon>
        <taxon>Canna</taxon>
    </lineage>
</organism>
<dbReference type="GO" id="GO:0031930">
    <property type="term" value="P:mitochondria-nucleus signaling pathway"/>
    <property type="evidence" value="ECO:0007669"/>
    <property type="project" value="TreeGrafter"/>
</dbReference>
<protein>
    <recommendedName>
        <fullName evidence="6">Pentatricopeptide repeat-containing protein PNM1, mitochondrial</fullName>
    </recommendedName>
</protein>
<dbReference type="FunFam" id="1.25.40.10:FF:000398">
    <property type="entry name" value="pentatricopeptide repeat-containing protein PNM1, mitochondrial"/>
    <property type="match status" value="1"/>
</dbReference>
<evidence type="ECO:0000313" key="4">
    <source>
        <dbReference type="EMBL" id="WOK99348.1"/>
    </source>
</evidence>
<dbReference type="PROSITE" id="PS51375">
    <property type="entry name" value="PPR"/>
    <property type="match status" value="3"/>
</dbReference>
<feature type="repeat" description="PPR" evidence="3">
    <location>
        <begin position="235"/>
        <end position="269"/>
    </location>
</feature>
<dbReference type="InterPro" id="IPR002885">
    <property type="entry name" value="PPR_rpt"/>
</dbReference>
<dbReference type="InterPro" id="IPR011990">
    <property type="entry name" value="TPR-like_helical_dom_sf"/>
</dbReference>
<dbReference type="EMBL" id="CP136891">
    <property type="protein sequence ID" value="WOK99348.1"/>
    <property type="molecule type" value="Genomic_DNA"/>
</dbReference>
<gene>
    <name evidence="4" type="ORF">Cni_G08060</name>
</gene>
<dbReference type="PANTHER" id="PTHR47936">
    <property type="entry name" value="PPR_LONG DOMAIN-CONTAINING PROTEIN"/>
    <property type="match status" value="1"/>
</dbReference>
<dbReference type="PANTHER" id="PTHR47936:SF1">
    <property type="entry name" value="PENTATRICOPEPTIDE REPEAT-CONTAINING PROTEIN GUN1, CHLOROPLASTIC"/>
    <property type="match status" value="1"/>
</dbReference>
<sequence length="508" mass="57423">MWRRQQPLHHLLTRLLPRHSASRYPPPPPSIRHLIPLLPSSPSRYFCAATAAAAQSDLARSISTDLLKLSAPSSADPSSSSALDLSSHFSLHFSDVCFNTPLLAEILNLSPDAGRSAVDLYRWIVRHRSFTPSDESLSFLVHFLGRRKDFKAVDDLFSEFRRAAGPISFRAAIDRLVRAGRPTHAVRFFDVAPADLGIRRDRAALSSLVASLAEHGFPGHAERAVKHYANEVFPDEEICTTLVRGWCAAGKLDEARRLMGEILRGGFELGTPAYNAILDCVCRLCRKKDPLRLQLEAEKFLLEMESAGIPRDAETFRVLITNLCKIRKTEDALKLFRKMSEWGCSPDAETYLALVRSLYQAARVSEGDEMVGWMRSAGFGDHLDRKAYYGFIKILCGIERVEHAVKVFRMMKGYGHAPGVKTYSLLIEKLATHNQGDRANALFKEAVARGVAVTPNVYKIDKRYVKVKKEKKVKKRLTLPEKMEKKRKRLRKLRLSFVKKPKSMRRRI</sequence>
<evidence type="ECO:0000313" key="5">
    <source>
        <dbReference type="Proteomes" id="UP001327560"/>
    </source>
</evidence>
<dbReference type="Pfam" id="PF13041">
    <property type="entry name" value="PPR_2"/>
    <property type="match status" value="1"/>
</dbReference>
<dbReference type="Pfam" id="PF01535">
    <property type="entry name" value="PPR"/>
    <property type="match status" value="2"/>
</dbReference>
<evidence type="ECO:0008006" key="6">
    <source>
        <dbReference type="Google" id="ProtNLM"/>
    </source>
</evidence>
<dbReference type="FunFam" id="1.25.40.10:FF:000759">
    <property type="entry name" value="Pentatricopeptide repeat-containing protein PNM1 mitochondrial"/>
    <property type="match status" value="1"/>
</dbReference>
<evidence type="ECO:0000256" key="3">
    <source>
        <dbReference type="PROSITE-ProRule" id="PRU00708"/>
    </source>
</evidence>
<comment type="similarity">
    <text evidence="1">Belongs to the PPR family. P subfamily.</text>
</comment>
<accession>A0AAQ3JZV6</accession>
<proteinExistence type="inferred from homology"/>
<evidence type="ECO:0000256" key="2">
    <source>
        <dbReference type="ARBA" id="ARBA00022737"/>
    </source>
</evidence>
<feature type="repeat" description="PPR" evidence="3">
    <location>
        <begin position="312"/>
        <end position="346"/>
    </location>
</feature>
<dbReference type="Gene3D" id="1.25.40.10">
    <property type="entry name" value="Tetratricopeptide repeat domain"/>
    <property type="match status" value="3"/>
</dbReference>
<keyword evidence="5" id="KW-1185">Reference proteome</keyword>
<dbReference type="NCBIfam" id="TIGR00756">
    <property type="entry name" value="PPR"/>
    <property type="match status" value="2"/>
</dbReference>
<dbReference type="AlphaFoldDB" id="A0AAQ3JZV6"/>
<keyword evidence="2" id="KW-0677">Repeat</keyword>